<evidence type="ECO:0000313" key="2">
    <source>
        <dbReference type="EMBL" id="KAL3763702.1"/>
    </source>
</evidence>
<sequence length="358" mass="38211">MKLCRHHTSQMPQAKEMKKMMITMRLELVVISTALYCLSGIASAFQPSPPFSRGNNCHGQHQHQHQRGTSCTAPSSMMSTTTTLQISRRQLLETTSFPIAITAAAAALVALPSSANAAAAIQDSLEINEFLRTGVDTGGNMGVSSQAGKSRPQTGVVFRDGTDVLQGKSGDVSAEILVGTKARPTSVLVSFTAPYKLETGTVFDVECRDGKTGDGVFLAVTESTGGKSLEELPASFFLSRLFDPTGRFSFYGPPTDVKVKKSKLLDGGERRMLELTFSNLSQSTNAEIPRNAVLVASIPKGTDNAVMLVASSNANRWKKGGAEARAMEIVDSFRAVPAPKTSLKLRAKDRSGGSSLDF</sequence>
<dbReference type="EMBL" id="JALLBG020000117">
    <property type="protein sequence ID" value="KAL3763702.1"/>
    <property type="molecule type" value="Genomic_DNA"/>
</dbReference>
<dbReference type="Proteomes" id="UP001530293">
    <property type="component" value="Unassembled WGS sequence"/>
</dbReference>
<keyword evidence="3" id="KW-1185">Reference proteome</keyword>
<gene>
    <name evidence="2" type="ORF">ACHAWU_008024</name>
</gene>
<reference evidence="2 3" key="1">
    <citation type="submission" date="2024-10" db="EMBL/GenBank/DDBJ databases">
        <title>Updated reference genomes for cyclostephanoid diatoms.</title>
        <authorList>
            <person name="Roberts W.R."/>
            <person name="Alverson A.J."/>
        </authorList>
    </citation>
    <scope>NUCLEOTIDE SEQUENCE [LARGE SCALE GENOMIC DNA]</scope>
    <source>
        <strain evidence="2 3">AJA232-27</strain>
    </source>
</reference>
<proteinExistence type="predicted"/>
<evidence type="ECO:0000256" key="1">
    <source>
        <dbReference type="SAM" id="MobiDB-lite"/>
    </source>
</evidence>
<feature type="region of interest" description="Disordered" evidence="1">
    <location>
        <begin position="54"/>
        <end position="76"/>
    </location>
</feature>
<evidence type="ECO:0000313" key="3">
    <source>
        <dbReference type="Proteomes" id="UP001530293"/>
    </source>
</evidence>
<comment type="caution">
    <text evidence="2">The sequence shown here is derived from an EMBL/GenBank/DDBJ whole genome shotgun (WGS) entry which is preliminary data.</text>
</comment>
<accession>A0ABD3MNB9</accession>
<organism evidence="2 3">
    <name type="scientific">Discostella pseudostelligera</name>
    <dbReference type="NCBI Taxonomy" id="259834"/>
    <lineage>
        <taxon>Eukaryota</taxon>
        <taxon>Sar</taxon>
        <taxon>Stramenopiles</taxon>
        <taxon>Ochrophyta</taxon>
        <taxon>Bacillariophyta</taxon>
        <taxon>Coscinodiscophyceae</taxon>
        <taxon>Thalassiosirophycidae</taxon>
        <taxon>Stephanodiscales</taxon>
        <taxon>Stephanodiscaceae</taxon>
        <taxon>Discostella</taxon>
    </lineage>
</organism>
<name>A0ABD3MNB9_9STRA</name>
<dbReference type="AlphaFoldDB" id="A0ABD3MNB9"/>
<protein>
    <submittedName>
        <fullName evidence="2">Uncharacterized protein</fullName>
    </submittedName>
</protein>